<comment type="similarity">
    <text evidence="2">Belongs to the faeC family.</text>
</comment>
<protein>
    <submittedName>
        <fullName evidence="11">Glycosyl hydrolase</fullName>
    </submittedName>
</protein>
<dbReference type="AlphaFoldDB" id="A0A7W3XUY3"/>
<keyword evidence="6 11" id="KW-0378">Hydrolase</keyword>
<evidence type="ECO:0000313" key="11">
    <source>
        <dbReference type="EMBL" id="MBB0228157.1"/>
    </source>
</evidence>
<dbReference type="GO" id="GO:0030600">
    <property type="term" value="F:feruloyl esterase activity"/>
    <property type="evidence" value="ECO:0007669"/>
    <property type="project" value="InterPro"/>
</dbReference>
<dbReference type="Gene3D" id="2.80.10.50">
    <property type="match status" value="3"/>
</dbReference>
<keyword evidence="12" id="KW-1185">Reference proteome</keyword>
<name>A0A7W3XUY3_9ACTN</name>
<evidence type="ECO:0000256" key="9">
    <source>
        <dbReference type="ARBA" id="ARBA00025250"/>
    </source>
</evidence>
<dbReference type="InterPro" id="IPR000772">
    <property type="entry name" value="Ricin_B_lectin"/>
</dbReference>
<sequence length="463" mass="49149">MKTHGRALPARPGGPRWWSRFTAVLTAVLVTGLLTSVMTVPARAQPAPAAAAAVDTGAWYVLVNRHSGKALDVAGVSTADGAALQQWTRHDGNNQQWRFVDSGNGFYRLQARHSDKVLDVPNASTADGAALQQWTDHNGANQQFRLVDSDAGHVRLINRNSGKAVEVQGASTADGGSVVQYADRGGAHQQWQMIKLSSGGQGGCGNAPGLRSGTHTIQSGGKNRSFILRVPDNYDSNRPYRLIFAFHWRGGTAAEVASGGSSGTAWAYYGQQEQSNNTAILVAPQGLDNGWANPGGEDVTFVDNMIRHIEGGLCVNPTQRFATGFSWGGGMSYALACARANEFRAVAVIAGGQISGCSGGNQPIAYFGIHGIDDSVLTIGQGRSLRDRFVGNNGCTTQSPREPARGSRTHITTTYSGCRAGYPVQWAAFDGGHIPAPVDGSTNESGVATWTKSEIWRFFAQFN</sequence>
<dbReference type="InterPro" id="IPR043595">
    <property type="entry name" value="FaeB/C/D"/>
</dbReference>
<comment type="function">
    <text evidence="9">Involved in degradation of plant cell walls. Hydrolyzes the feruloyl-arabinose ester bond in arabinoxylans, and the feruloyl-galactose ester bond in pectin. Active against paranitrophenyl-acetate, methyl ferulate and wheat arabinoxylan.</text>
</comment>
<dbReference type="Gene3D" id="3.40.50.1820">
    <property type="entry name" value="alpha/beta hydrolase"/>
    <property type="match status" value="1"/>
</dbReference>
<dbReference type="GO" id="GO:0045493">
    <property type="term" value="P:xylan catabolic process"/>
    <property type="evidence" value="ECO:0007669"/>
    <property type="project" value="UniProtKB-KW"/>
</dbReference>
<gene>
    <name evidence="11" type="ORF">FOE67_01190</name>
</gene>
<proteinExistence type="inferred from homology"/>
<dbReference type="PANTHER" id="PTHR38050:SF1">
    <property type="entry name" value="FERULOYL ESTERASE C"/>
    <property type="match status" value="1"/>
</dbReference>
<dbReference type="SUPFAM" id="SSF50370">
    <property type="entry name" value="Ricin B-like lectins"/>
    <property type="match status" value="1"/>
</dbReference>
<keyword evidence="5" id="KW-0732">Signal</keyword>
<dbReference type="PROSITE" id="PS50231">
    <property type="entry name" value="RICIN_B_LECTIN"/>
    <property type="match status" value="1"/>
</dbReference>
<dbReference type="SMART" id="SM00458">
    <property type="entry name" value="RICIN"/>
    <property type="match status" value="1"/>
</dbReference>
<dbReference type="Pfam" id="PF14200">
    <property type="entry name" value="RicinB_lectin_2"/>
    <property type="match status" value="2"/>
</dbReference>
<keyword evidence="3" id="KW-0964">Secreted</keyword>
<dbReference type="PANTHER" id="PTHR38050">
    <property type="match status" value="1"/>
</dbReference>
<keyword evidence="7" id="KW-0119">Carbohydrate metabolism</keyword>
<evidence type="ECO:0000256" key="1">
    <source>
        <dbReference type="ARBA" id="ARBA00004613"/>
    </source>
</evidence>
<organism evidence="11 12">
    <name type="scientific">Streptomyces calidiresistens</name>
    <dbReference type="NCBI Taxonomy" id="1485586"/>
    <lineage>
        <taxon>Bacteria</taxon>
        <taxon>Bacillati</taxon>
        <taxon>Actinomycetota</taxon>
        <taxon>Actinomycetes</taxon>
        <taxon>Kitasatosporales</taxon>
        <taxon>Streptomycetaceae</taxon>
        <taxon>Streptomyces</taxon>
    </lineage>
</organism>
<dbReference type="SUPFAM" id="SSF53474">
    <property type="entry name" value="alpha/beta-Hydrolases"/>
    <property type="match status" value="1"/>
</dbReference>
<accession>A0A7W3XUY3</accession>
<dbReference type="InterPro" id="IPR029058">
    <property type="entry name" value="AB_hydrolase_fold"/>
</dbReference>
<dbReference type="EMBL" id="VKHS01000010">
    <property type="protein sequence ID" value="MBB0228157.1"/>
    <property type="molecule type" value="Genomic_DNA"/>
</dbReference>
<dbReference type="GO" id="GO:0005576">
    <property type="term" value="C:extracellular region"/>
    <property type="evidence" value="ECO:0007669"/>
    <property type="project" value="UniProtKB-SubCell"/>
</dbReference>
<evidence type="ECO:0000256" key="8">
    <source>
        <dbReference type="ARBA" id="ARBA00023326"/>
    </source>
</evidence>
<reference evidence="12" key="1">
    <citation type="submission" date="2019-10" db="EMBL/GenBank/DDBJ databases">
        <title>Streptomyces sp. nov., a novel actinobacterium isolated from alkaline environment.</title>
        <authorList>
            <person name="Golinska P."/>
        </authorList>
    </citation>
    <scope>NUCLEOTIDE SEQUENCE [LARGE SCALE GENOMIC DNA]</scope>
    <source>
        <strain evidence="12">DSM 42108</strain>
    </source>
</reference>
<evidence type="ECO:0000256" key="6">
    <source>
        <dbReference type="ARBA" id="ARBA00022801"/>
    </source>
</evidence>
<dbReference type="InterPro" id="IPR035992">
    <property type="entry name" value="Ricin_B-like_lectins"/>
</dbReference>
<evidence type="ECO:0000259" key="10">
    <source>
        <dbReference type="SMART" id="SM00458"/>
    </source>
</evidence>
<comment type="caution">
    <text evidence="11">The sequence shown here is derived from an EMBL/GenBank/DDBJ whole genome shotgun (WGS) entry which is preliminary data.</text>
</comment>
<evidence type="ECO:0000256" key="4">
    <source>
        <dbReference type="ARBA" id="ARBA00022651"/>
    </source>
</evidence>
<keyword evidence="8" id="KW-0624">Polysaccharide degradation</keyword>
<keyword evidence="4" id="KW-0858">Xylan degradation</keyword>
<evidence type="ECO:0000313" key="12">
    <source>
        <dbReference type="Proteomes" id="UP000530234"/>
    </source>
</evidence>
<evidence type="ECO:0000256" key="3">
    <source>
        <dbReference type="ARBA" id="ARBA00022525"/>
    </source>
</evidence>
<evidence type="ECO:0000256" key="5">
    <source>
        <dbReference type="ARBA" id="ARBA00022729"/>
    </source>
</evidence>
<comment type="subcellular location">
    <subcellularLocation>
        <location evidence="1">Secreted</location>
    </subcellularLocation>
</comment>
<evidence type="ECO:0000256" key="7">
    <source>
        <dbReference type="ARBA" id="ARBA00023277"/>
    </source>
</evidence>
<dbReference type="Proteomes" id="UP000530234">
    <property type="component" value="Unassembled WGS sequence"/>
</dbReference>
<evidence type="ECO:0000256" key="2">
    <source>
        <dbReference type="ARBA" id="ARBA00010278"/>
    </source>
</evidence>
<feature type="domain" description="Ricin B lectin" evidence="10">
    <location>
        <begin position="58"/>
        <end position="194"/>
    </location>
</feature>